<dbReference type="KEGG" id="sll:SLITO_v1c08510"/>
<proteinExistence type="predicted"/>
<evidence type="ECO:0000313" key="2">
    <source>
        <dbReference type="Proteomes" id="UP000067476"/>
    </source>
</evidence>
<keyword evidence="2" id="KW-1185">Reference proteome</keyword>
<dbReference type="OrthoDB" id="391058at2"/>
<organism evidence="1 2">
    <name type="scientific">Spiroplasma litorale</name>
    <dbReference type="NCBI Taxonomy" id="216942"/>
    <lineage>
        <taxon>Bacteria</taxon>
        <taxon>Bacillati</taxon>
        <taxon>Mycoplasmatota</taxon>
        <taxon>Mollicutes</taxon>
        <taxon>Entomoplasmatales</taxon>
        <taxon>Spiroplasmataceae</taxon>
        <taxon>Spiroplasma</taxon>
    </lineage>
</organism>
<dbReference type="NCBIfam" id="NF038029">
    <property type="entry name" value="LP_plasma"/>
    <property type="match status" value="1"/>
</dbReference>
<evidence type="ECO:0008006" key="3">
    <source>
        <dbReference type="Google" id="ProtNLM"/>
    </source>
</evidence>
<dbReference type="InterPro" id="IPR054816">
    <property type="entry name" value="Lipoprotein_mollicutes-type_CS"/>
</dbReference>
<gene>
    <name evidence="1" type="ORF">SLITO_v1c08510</name>
</gene>
<name>A0A0K1W2R3_9MOLU</name>
<sequence length="185" mass="20925">MKKLLSLFGALGIAASGSSYVVSCGNNDAVGEENDGIGGSEVVTKENIDEMVDLYLRVEKKEIPDLELAALKEQTEHFGKDWRPDTDEKKNELYKFKRSQDNLQKAVILKINNNVLEFKICSFENGVDKIMEKNPELGEVGKEKLITTKEKLVEILKYIINAYNEGKSISEKNLEYINKVIKKYS</sequence>
<dbReference type="PATRIC" id="fig|216942.3.peg.866"/>
<dbReference type="AlphaFoldDB" id="A0A0K1W2R3"/>
<accession>A0A0K1W2R3</accession>
<evidence type="ECO:0000313" key="1">
    <source>
        <dbReference type="EMBL" id="AKX34466.1"/>
    </source>
</evidence>
<dbReference type="RefSeq" id="WP_075058555.1">
    <property type="nucleotide sequence ID" value="NZ_CP012357.1"/>
</dbReference>
<dbReference type="STRING" id="216942.SLITO_v1c08510"/>
<dbReference type="Proteomes" id="UP000067476">
    <property type="component" value="Chromosome"/>
</dbReference>
<reference evidence="1 2" key="1">
    <citation type="journal article" date="2015" name="Genome Announc.">
        <title>Complete Genome Sequence of Spiroplasma litorale TN-1T (DSM 21781), a Bacterium Isolated from a Green-Eyed Horsefly (Tabanus nigrovittatus).</title>
        <authorList>
            <person name="Lo W.S."/>
            <person name="Lai Y.C."/>
            <person name="Lien Y.W."/>
            <person name="Wang T.H."/>
            <person name="Kuo C.H."/>
        </authorList>
    </citation>
    <scope>NUCLEOTIDE SEQUENCE [LARGE SCALE GENOMIC DNA]</scope>
    <source>
        <strain evidence="1 2">TN-1</strain>
    </source>
</reference>
<protein>
    <recommendedName>
        <fullName evidence="3">Lipoprotein</fullName>
    </recommendedName>
</protein>
<dbReference type="NCBIfam" id="NF045726">
    <property type="entry name" value="XXplasma_LP"/>
    <property type="match status" value="1"/>
</dbReference>
<dbReference type="EMBL" id="CP012357">
    <property type="protein sequence ID" value="AKX34466.1"/>
    <property type="molecule type" value="Genomic_DNA"/>
</dbReference>